<comment type="caution">
    <text evidence="8">The sequence shown here is derived from an EMBL/GenBank/DDBJ whole genome shotgun (WGS) entry which is preliminary data.</text>
</comment>
<feature type="domain" description="Myb-like" evidence="6">
    <location>
        <begin position="241"/>
        <end position="286"/>
    </location>
</feature>
<evidence type="ECO:0000256" key="1">
    <source>
        <dbReference type="ARBA" id="ARBA00004123"/>
    </source>
</evidence>
<reference evidence="8" key="1">
    <citation type="journal article" date="2020" name="Cell">
        <title>Large-Scale Comparative Analyses of Tick Genomes Elucidate Their Genetic Diversity and Vector Capacities.</title>
        <authorList>
            <consortium name="Tick Genome and Microbiome Consortium (TIGMIC)"/>
            <person name="Jia N."/>
            <person name="Wang J."/>
            <person name="Shi W."/>
            <person name="Du L."/>
            <person name="Sun Y."/>
            <person name="Zhan W."/>
            <person name="Jiang J.F."/>
            <person name="Wang Q."/>
            <person name="Zhang B."/>
            <person name="Ji P."/>
            <person name="Bell-Sakyi L."/>
            <person name="Cui X.M."/>
            <person name="Yuan T.T."/>
            <person name="Jiang B.G."/>
            <person name="Yang W.F."/>
            <person name="Lam T.T."/>
            <person name="Chang Q.C."/>
            <person name="Ding S.J."/>
            <person name="Wang X.J."/>
            <person name="Zhu J.G."/>
            <person name="Ruan X.D."/>
            <person name="Zhao L."/>
            <person name="Wei J.T."/>
            <person name="Ye R.Z."/>
            <person name="Que T.C."/>
            <person name="Du C.H."/>
            <person name="Zhou Y.H."/>
            <person name="Cheng J.X."/>
            <person name="Dai P.F."/>
            <person name="Guo W.B."/>
            <person name="Han X.H."/>
            <person name="Huang E.J."/>
            <person name="Li L.F."/>
            <person name="Wei W."/>
            <person name="Gao Y.C."/>
            <person name="Liu J.Z."/>
            <person name="Shao H.Z."/>
            <person name="Wang X."/>
            <person name="Wang C.C."/>
            <person name="Yang T.C."/>
            <person name="Huo Q.B."/>
            <person name="Li W."/>
            <person name="Chen H.Y."/>
            <person name="Chen S.E."/>
            <person name="Zhou L.G."/>
            <person name="Ni X.B."/>
            <person name="Tian J.H."/>
            <person name="Sheng Y."/>
            <person name="Liu T."/>
            <person name="Pan Y.S."/>
            <person name="Xia L.Y."/>
            <person name="Li J."/>
            <person name="Zhao F."/>
            <person name="Cao W.C."/>
        </authorList>
    </citation>
    <scope>NUCLEOTIDE SEQUENCE</scope>
    <source>
        <strain evidence="8">Rmic-2018</strain>
    </source>
</reference>
<dbReference type="GO" id="GO:0005634">
    <property type="term" value="C:nucleus"/>
    <property type="evidence" value="ECO:0007669"/>
    <property type="project" value="UniProtKB-SubCell"/>
</dbReference>
<keyword evidence="3" id="KW-0238">DNA-binding</keyword>
<keyword evidence="9" id="KW-1185">Reference proteome</keyword>
<dbReference type="GO" id="GO:0042796">
    <property type="term" value="P:snRNA transcription by RNA polymerase III"/>
    <property type="evidence" value="ECO:0007669"/>
    <property type="project" value="TreeGrafter"/>
</dbReference>
<feature type="domain" description="HTH myb-type" evidence="7">
    <location>
        <begin position="81"/>
        <end position="137"/>
    </location>
</feature>
<evidence type="ECO:0000313" key="8">
    <source>
        <dbReference type="EMBL" id="KAH8037188.1"/>
    </source>
</evidence>
<keyword evidence="5" id="KW-0539">Nucleus</keyword>
<dbReference type="SUPFAM" id="SSF46689">
    <property type="entry name" value="Homeodomain-like"/>
    <property type="match status" value="4"/>
</dbReference>
<dbReference type="Pfam" id="PF13921">
    <property type="entry name" value="Myb_DNA-bind_6"/>
    <property type="match status" value="1"/>
</dbReference>
<dbReference type="PROSITE" id="PS50090">
    <property type="entry name" value="MYB_LIKE"/>
    <property type="match status" value="3"/>
</dbReference>
<dbReference type="GO" id="GO:0000978">
    <property type="term" value="F:RNA polymerase II cis-regulatory region sequence-specific DNA binding"/>
    <property type="evidence" value="ECO:0007669"/>
    <property type="project" value="TreeGrafter"/>
</dbReference>
<dbReference type="GO" id="GO:0042795">
    <property type="term" value="P:snRNA transcription by RNA polymerase II"/>
    <property type="evidence" value="ECO:0007669"/>
    <property type="project" value="TreeGrafter"/>
</dbReference>
<dbReference type="InterPro" id="IPR009057">
    <property type="entry name" value="Homeodomain-like_sf"/>
</dbReference>
<dbReference type="Gene3D" id="1.10.10.60">
    <property type="entry name" value="Homeodomain-like"/>
    <property type="match status" value="4"/>
</dbReference>
<evidence type="ECO:0000259" key="6">
    <source>
        <dbReference type="PROSITE" id="PS50090"/>
    </source>
</evidence>
<keyword evidence="4" id="KW-0804">Transcription</keyword>
<dbReference type="CDD" id="cd00167">
    <property type="entry name" value="SANT"/>
    <property type="match status" value="4"/>
</dbReference>
<evidence type="ECO:0000313" key="9">
    <source>
        <dbReference type="Proteomes" id="UP000821866"/>
    </source>
</evidence>
<dbReference type="InterPro" id="IPR017930">
    <property type="entry name" value="Myb_dom"/>
</dbReference>
<dbReference type="VEuPathDB" id="VectorBase:LOC119182063"/>
<sequence length="521" mass="60411">MDRKEALAQKILETEDPDQIAEITARIDQLEEQMAKTRDLSLEELLEQATRPIDWLRIAAVDMRTNRTAFDCEARWRNLLDVRLNQDPWTPEEDERLATVAAKWKGRNWDQIAQELKTNRSAYQCAQRYTSHLVRCHKTGSFTEEENHKLKRLISVCSDGDNISWSQVCHYMDCRSKKQLINRYHWSLYPNMQRGRWSAQEDVMLLVAVKLYGDVSWSKVVHTGQCRDRYMDNFAQQFVLGPFTSDEDCTLLQLVQKYGAGHWAMAARDMPWRASNTLLMRYRRLYETLRTKEPTVADVERSLAVPVAPMTAVRCARLTGMDKRMDLYRRIRRLLNTDVMKRAALSLVKNWNENVSRETCMRLYRKMLQFQQGTRPPKNSQMQGRSLTKVIAKYAQPLHQPMLPSLAACEHQEWQAVANVLHDLHGLSRPPPNPEVEEVGTVPIFEKFFSKEVLGVPDAFETKEGCLVLPLLPPNEAGLKMSMVRPYLCQGDIVTVNARQKRHRGGDLRCRQQRAIIVVIL</sequence>
<comment type="subcellular location">
    <subcellularLocation>
        <location evidence="1">Nucleus</location>
    </subcellularLocation>
</comment>
<feature type="domain" description="Myb-like" evidence="6">
    <location>
        <begin position="189"/>
        <end position="234"/>
    </location>
</feature>
<dbReference type="GO" id="GO:0001006">
    <property type="term" value="F:RNA polymerase III type 3 promoter sequence-specific DNA binding"/>
    <property type="evidence" value="ECO:0007669"/>
    <property type="project" value="TreeGrafter"/>
</dbReference>
<dbReference type="InterPro" id="IPR001005">
    <property type="entry name" value="SANT/Myb"/>
</dbReference>
<protein>
    <recommendedName>
        <fullName evidence="10">snRNA-activating protein complex subunit 4</fullName>
    </recommendedName>
</protein>
<reference evidence="8" key="2">
    <citation type="submission" date="2021-09" db="EMBL/GenBank/DDBJ databases">
        <authorList>
            <person name="Jia N."/>
            <person name="Wang J."/>
            <person name="Shi W."/>
            <person name="Du L."/>
            <person name="Sun Y."/>
            <person name="Zhan W."/>
            <person name="Jiang J."/>
            <person name="Wang Q."/>
            <person name="Zhang B."/>
            <person name="Ji P."/>
            <person name="Sakyi L.B."/>
            <person name="Cui X."/>
            <person name="Yuan T."/>
            <person name="Jiang B."/>
            <person name="Yang W."/>
            <person name="Lam T.T.-Y."/>
            <person name="Chang Q."/>
            <person name="Ding S."/>
            <person name="Wang X."/>
            <person name="Zhu J."/>
            <person name="Ruan X."/>
            <person name="Zhao L."/>
            <person name="Wei J."/>
            <person name="Que T."/>
            <person name="Du C."/>
            <person name="Cheng J."/>
            <person name="Dai P."/>
            <person name="Han X."/>
            <person name="Huang E."/>
            <person name="Gao Y."/>
            <person name="Liu J."/>
            <person name="Shao H."/>
            <person name="Ye R."/>
            <person name="Li L."/>
            <person name="Wei W."/>
            <person name="Wang X."/>
            <person name="Wang C."/>
            <person name="Huo Q."/>
            <person name="Li W."/>
            <person name="Guo W."/>
            <person name="Chen H."/>
            <person name="Chen S."/>
            <person name="Zhou L."/>
            <person name="Zhou L."/>
            <person name="Ni X."/>
            <person name="Tian J."/>
            <person name="Zhou Y."/>
            <person name="Sheng Y."/>
            <person name="Liu T."/>
            <person name="Pan Y."/>
            <person name="Xia L."/>
            <person name="Li J."/>
            <person name="Zhao F."/>
            <person name="Cao W."/>
        </authorList>
    </citation>
    <scope>NUCLEOTIDE SEQUENCE</scope>
    <source>
        <strain evidence="8">Rmic-2018</strain>
        <tissue evidence="8">Larvae</tissue>
    </source>
</reference>
<dbReference type="Proteomes" id="UP000821866">
    <property type="component" value="Chromosome 10"/>
</dbReference>
<evidence type="ECO:0008006" key="10">
    <source>
        <dbReference type="Google" id="ProtNLM"/>
    </source>
</evidence>
<accession>A0A9J6ESL3</accession>
<evidence type="ECO:0000256" key="2">
    <source>
        <dbReference type="ARBA" id="ARBA00023015"/>
    </source>
</evidence>
<dbReference type="EMBL" id="JABSTU010000002">
    <property type="protein sequence ID" value="KAH8037188.1"/>
    <property type="molecule type" value="Genomic_DNA"/>
</dbReference>
<gene>
    <name evidence="8" type="ORF">HPB51_008880</name>
</gene>
<evidence type="ECO:0000259" key="7">
    <source>
        <dbReference type="PROSITE" id="PS51294"/>
    </source>
</evidence>
<name>A0A9J6ESL3_RHIMP</name>
<dbReference type="SMART" id="SM00717">
    <property type="entry name" value="SANT"/>
    <property type="match status" value="4"/>
</dbReference>
<feature type="domain" description="HTH myb-type" evidence="7">
    <location>
        <begin position="241"/>
        <end position="290"/>
    </location>
</feature>
<proteinExistence type="predicted"/>
<dbReference type="AlphaFoldDB" id="A0A9J6ESL3"/>
<dbReference type="Pfam" id="PF00249">
    <property type="entry name" value="Myb_DNA-binding"/>
    <property type="match status" value="1"/>
</dbReference>
<dbReference type="PROSITE" id="PS51294">
    <property type="entry name" value="HTH_MYB"/>
    <property type="match status" value="2"/>
</dbReference>
<dbReference type="GO" id="GO:0019185">
    <property type="term" value="C:snRNA-activating protein complex"/>
    <property type="evidence" value="ECO:0007669"/>
    <property type="project" value="TreeGrafter"/>
</dbReference>
<dbReference type="PANTHER" id="PTHR46621:SF1">
    <property type="entry name" value="SNRNA-ACTIVATING PROTEIN COMPLEX SUBUNIT 4"/>
    <property type="match status" value="1"/>
</dbReference>
<keyword evidence="2" id="KW-0805">Transcription regulation</keyword>
<feature type="domain" description="Myb-like" evidence="6">
    <location>
        <begin position="81"/>
        <end position="133"/>
    </location>
</feature>
<organism evidence="8 9">
    <name type="scientific">Rhipicephalus microplus</name>
    <name type="common">Cattle tick</name>
    <name type="synonym">Boophilus microplus</name>
    <dbReference type="NCBI Taxonomy" id="6941"/>
    <lineage>
        <taxon>Eukaryota</taxon>
        <taxon>Metazoa</taxon>
        <taxon>Ecdysozoa</taxon>
        <taxon>Arthropoda</taxon>
        <taxon>Chelicerata</taxon>
        <taxon>Arachnida</taxon>
        <taxon>Acari</taxon>
        <taxon>Parasitiformes</taxon>
        <taxon>Ixodida</taxon>
        <taxon>Ixodoidea</taxon>
        <taxon>Ixodidae</taxon>
        <taxon>Rhipicephalinae</taxon>
        <taxon>Rhipicephalus</taxon>
        <taxon>Boophilus</taxon>
    </lineage>
</organism>
<evidence type="ECO:0000256" key="3">
    <source>
        <dbReference type="ARBA" id="ARBA00023125"/>
    </source>
</evidence>
<dbReference type="InterPro" id="IPR051575">
    <property type="entry name" value="Myb-like_DNA-bd"/>
</dbReference>
<dbReference type="PANTHER" id="PTHR46621">
    <property type="entry name" value="SNRNA-ACTIVATING PROTEIN COMPLEX SUBUNIT 4"/>
    <property type="match status" value="1"/>
</dbReference>
<evidence type="ECO:0000256" key="5">
    <source>
        <dbReference type="ARBA" id="ARBA00023242"/>
    </source>
</evidence>
<evidence type="ECO:0000256" key="4">
    <source>
        <dbReference type="ARBA" id="ARBA00023163"/>
    </source>
</evidence>